<evidence type="ECO:0000313" key="2">
    <source>
        <dbReference type="EMBL" id="ONK74242.1"/>
    </source>
</evidence>
<feature type="compositionally biased region" description="Polar residues" evidence="1">
    <location>
        <begin position="146"/>
        <end position="161"/>
    </location>
</feature>
<feature type="compositionally biased region" description="Low complexity" evidence="1">
    <location>
        <begin position="7"/>
        <end position="19"/>
    </location>
</feature>
<protein>
    <submittedName>
        <fullName evidence="2">Uncharacterized protein</fullName>
    </submittedName>
</protein>
<dbReference type="Proteomes" id="UP000243459">
    <property type="component" value="Chromosome 3"/>
</dbReference>
<accession>A0A5P1F7S4</accession>
<dbReference type="EMBL" id="CM007383">
    <property type="protein sequence ID" value="ONK74242.1"/>
    <property type="molecule type" value="Genomic_DNA"/>
</dbReference>
<organism evidence="2 3">
    <name type="scientific">Asparagus officinalis</name>
    <name type="common">Garden asparagus</name>
    <dbReference type="NCBI Taxonomy" id="4686"/>
    <lineage>
        <taxon>Eukaryota</taxon>
        <taxon>Viridiplantae</taxon>
        <taxon>Streptophyta</taxon>
        <taxon>Embryophyta</taxon>
        <taxon>Tracheophyta</taxon>
        <taxon>Spermatophyta</taxon>
        <taxon>Magnoliopsida</taxon>
        <taxon>Liliopsida</taxon>
        <taxon>Asparagales</taxon>
        <taxon>Asparagaceae</taxon>
        <taxon>Asparagoideae</taxon>
        <taxon>Asparagus</taxon>
    </lineage>
</organism>
<name>A0A5P1F7S4_ASPOF</name>
<feature type="region of interest" description="Disordered" evidence="1">
    <location>
        <begin position="125"/>
        <end position="174"/>
    </location>
</feature>
<keyword evidence="3" id="KW-1185">Reference proteome</keyword>
<proteinExistence type="predicted"/>
<dbReference type="Gramene" id="ONK74242">
    <property type="protein sequence ID" value="ONK74242"/>
    <property type="gene ID" value="A4U43_C03F4250"/>
</dbReference>
<sequence length="174" mass="19050">MAALKLSSSPRPSSSSPPRQHCPHCRRRETASTEHQSTLRPRRSRLDSAHYSRAARGARREGGSSSQDARTRSRNHKITIFAAPKRRPYGDVDPAEVKAFLLGEPRTSTPFQTPRSSSLSFRAALPPRLPQRGPTPLRASPATRIHVSNGQGRPSPSSRPRTTVVRPTGHATGI</sequence>
<gene>
    <name evidence="2" type="ORF">A4U43_C03F4250</name>
</gene>
<reference evidence="3" key="1">
    <citation type="journal article" date="2017" name="Nat. Commun.">
        <title>The asparagus genome sheds light on the origin and evolution of a young Y chromosome.</title>
        <authorList>
            <person name="Harkess A."/>
            <person name="Zhou J."/>
            <person name="Xu C."/>
            <person name="Bowers J.E."/>
            <person name="Van der Hulst R."/>
            <person name="Ayyampalayam S."/>
            <person name="Mercati F."/>
            <person name="Riccardi P."/>
            <person name="McKain M.R."/>
            <person name="Kakrana A."/>
            <person name="Tang H."/>
            <person name="Ray J."/>
            <person name="Groenendijk J."/>
            <person name="Arikit S."/>
            <person name="Mathioni S.M."/>
            <person name="Nakano M."/>
            <person name="Shan H."/>
            <person name="Telgmann-Rauber A."/>
            <person name="Kanno A."/>
            <person name="Yue Z."/>
            <person name="Chen H."/>
            <person name="Li W."/>
            <person name="Chen Y."/>
            <person name="Xu X."/>
            <person name="Zhang Y."/>
            <person name="Luo S."/>
            <person name="Chen H."/>
            <person name="Gao J."/>
            <person name="Mao Z."/>
            <person name="Pires J.C."/>
            <person name="Luo M."/>
            <person name="Kudrna D."/>
            <person name="Wing R.A."/>
            <person name="Meyers B.C."/>
            <person name="Yi K."/>
            <person name="Kong H."/>
            <person name="Lavrijsen P."/>
            <person name="Sunseri F."/>
            <person name="Falavigna A."/>
            <person name="Ye Y."/>
            <person name="Leebens-Mack J.H."/>
            <person name="Chen G."/>
        </authorList>
    </citation>
    <scope>NUCLEOTIDE SEQUENCE [LARGE SCALE GENOMIC DNA]</scope>
    <source>
        <strain evidence="3">cv. DH0086</strain>
    </source>
</reference>
<feature type="region of interest" description="Disordered" evidence="1">
    <location>
        <begin position="1"/>
        <end position="91"/>
    </location>
</feature>
<evidence type="ECO:0000256" key="1">
    <source>
        <dbReference type="SAM" id="MobiDB-lite"/>
    </source>
</evidence>
<dbReference type="AlphaFoldDB" id="A0A5P1F7S4"/>
<evidence type="ECO:0000313" key="3">
    <source>
        <dbReference type="Proteomes" id="UP000243459"/>
    </source>
</evidence>